<organism evidence="1 3">
    <name type="scientific">Trichuris muris</name>
    <name type="common">Mouse whipworm</name>
    <dbReference type="NCBI Taxonomy" id="70415"/>
    <lineage>
        <taxon>Eukaryota</taxon>
        <taxon>Metazoa</taxon>
        <taxon>Ecdysozoa</taxon>
        <taxon>Nematoda</taxon>
        <taxon>Enoplea</taxon>
        <taxon>Dorylaimia</taxon>
        <taxon>Trichinellida</taxon>
        <taxon>Trichuridae</taxon>
        <taxon>Trichuris</taxon>
    </lineage>
</organism>
<evidence type="ECO:0000313" key="2">
    <source>
        <dbReference type="WBParaSite" id="TMUE_0000000340.1"/>
    </source>
</evidence>
<keyword evidence="1" id="KW-1185">Reference proteome</keyword>
<dbReference type="WBParaSite" id="TMUE_2000007960.1">
    <property type="protein sequence ID" value="TMUE_2000007960.1"/>
    <property type="gene ID" value="WBGene00300092"/>
</dbReference>
<accession>A0A5S6QL81</accession>
<evidence type="ECO:0000313" key="1">
    <source>
        <dbReference type="Proteomes" id="UP000046395"/>
    </source>
</evidence>
<name>A0A5S6QL81_TRIMR</name>
<dbReference type="AlphaFoldDB" id="A0A5S6QL81"/>
<dbReference type="WBParaSite" id="TMUE_0000000340.1">
    <property type="protein sequence ID" value="TMUE_0000000340.1"/>
    <property type="gene ID" value="WBGene00296281"/>
</dbReference>
<reference evidence="1" key="1">
    <citation type="submission" date="2013-11" db="EMBL/GenBank/DDBJ databases">
        <authorList>
            <person name="Aslett M."/>
        </authorList>
    </citation>
    <scope>NUCLEOTIDE SEQUENCE [LARGE SCALE GENOMIC DNA]</scope>
    <source>
        <strain evidence="1">Edinburgh</strain>
    </source>
</reference>
<reference evidence="1" key="2">
    <citation type="submission" date="2014-03" db="EMBL/GenBank/DDBJ databases">
        <title>The whipworm genome and dual-species transcriptomics of an intimate host-pathogen interaction.</title>
        <authorList>
            <person name="Foth B.J."/>
            <person name="Tsai I.J."/>
            <person name="Reid A.J."/>
            <person name="Bancroft A.J."/>
            <person name="Nichol S."/>
            <person name="Tracey A."/>
            <person name="Holroyd N."/>
            <person name="Cotton J.A."/>
            <person name="Stanley E.J."/>
            <person name="Zarowiecki M."/>
            <person name="Liu J.Z."/>
            <person name="Huckvale T."/>
            <person name="Cooper P.J."/>
            <person name="Grencis R.K."/>
            <person name="Berriman M."/>
        </authorList>
    </citation>
    <scope>NUCLEOTIDE SEQUENCE [LARGE SCALE GENOMIC DNA]</scope>
    <source>
        <strain evidence="1">Edinburgh</strain>
    </source>
</reference>
<dbReference type="Proteomes" id="UP000046395">
    <property type="component" value="Unassembled WGS sequence"/>
</dbReference>
<proteinExistence type="predicted"/>
<reference evidence="2 3" key="3">
    <citation type="submission" date="2019-12" db="UniProtKB">
        <authorList>
            <consortium name="WormBaseParasite"/>
        </authorList>
    </citation>
    <scope>IDENTIFICATION</scope>
</reference>
<protein>
    <submittedName>
        <fullName evidence="2 3">Uncharacterized protein</fullName>
    </submittedName>
</protein>
<evidence type="ECO:0000313" key="3">
    <source>
        <dbReference type="WBParaSite" id="TMUE_2000007960.1"/>
    </source>
</evidence>
<sequence>MSALRGSPRALLLAIIMSTQLISNVCLGRYLRVYPEELRALRNFDGDSHRLVIRQYFDPLGGMALGKRASDLDRIGSRLQFFDPLGGMALGKRSPPAKFHPDALDGALWNSPFAR</sequence>